<keyword evidence="1" id="KW-0175">Coiled coil</keyword>
<dbReference type="InterPro" id="IPR051344">
    <property type="entry name" value="Vgb"/>
</dbReference>
<dbReference type="InterPro" id="IPR054470">
    <property type="entry name" value="FIMAH_dom"/>
</dbReference>
<feature type="chain" id="PRO_5039391229" description="FIMAH domain-containing protein" evidence="2">
    <location>
        <begin position="27"/>
        <end position="1018"/>
    </location>
</feature>
<dbReference type="InterPro" id="IPR015943">
    <property type="entry name" value="WD40/YVTN_repeat-like_dom_sf"/>
</dbReference>
<dbReference type="Pfam" id="PF22888">
    <property type="entry name" value="FIMAH"/>
    <property type="match status" value="1"/>
</dbReference>
<dbReference type="InterPro" id="IPR011047">
    <property type="entry name" value="Quinoprotein_ADH-like_sf"/>
</dbReference>
<dbReference type="Gene3D" id="2.60.120.260">
    <property type="entry name" value="Galactose-binding domain-like"/>
    <property type="match status" value="1"/>
</dbReference>
<keyword evidence="2" id="KW-0732">Signal</keyword>
<dbReference type="PANTHER" id="PTHR40274">
    <property type="entry name" value="VIRGINIAMYCIN B LYASE"/>
    <property type="match status" value="1"/>
</dbReference>
<evidence type="ECO:0000256" key="2">
    <source>
        <dbReference type="SAM" id="SignalP"/>
    </source>
</evidence>
<evidence type="ECO:0000256" key="1">
    <source>
        <dbReference type="SAM" id="Coils"/>
    </source>
</evidence>
<sequence length="1018" mass="112600">MIKKNTRMFSIMLSALLIFSLLPLSAPDSSISAESNDEWKELQVENGDFENPPEAETDLPSWDYWTGGYKEGMAISEEIVYEGKQSLAVDNSGVVGLFSQAIDVTEGDAYRLTAQLYVEELEGNPGIWLRWLNDEGEIIQNSAKYFEDLTQGEWQEVAVQADAPPGATGVKVFIYQSSTSFMKGYYDSIQLWEDSSGISLDLPFDYGDPINHGPGALAAKTQGAAIGDGELYYATNGSPATFYAADSETGEMIFSEELPGSDVVWGMTVGSDGNVYFAGTYDGILYRYLVDEQRLEQVGKNPSDNWVWELEPTEDGKIYGATYPNAKVFEYDIETDTLTDLGSFHEEQLYARGLGVTEENLYVGIGTVASLVKMNRETGERSEIELPITGSNSSVSNIWEYDNNLFVAYGTSMLTLDATTGEVLNQMNWEDKNTFDGQISSPSPYDESIIYYIDKQSRELWTYDMDTHETAPVEPSIELPASPSKTMKWIKNENGEDVLAIVHQQIEYSVYNPQTNTIDISYPEVELQGLNIQSLEMGEDNNVYMGGYQGSFGVFDTSKEEYILNERDPHQIEGIGFLNGDVYLGTYGGAYIYKYDPELPYEYDGGGENNNPEMVYDIGVQQSRPFTFESGDDKLFVGTIPDYGQLGGALTIYDSKTDEWSSIRNIIENQSIIGLAYQDGTIFGGSSIGGGLGIDPTETEAKMFALDTASEEYEVFDLNVDGLKTPEMIGELSIGPDGNLWGVAWGMDDAGIANTVVFAMDPETREVIKSTEMYSGVHRASQWRPFFMRWDDQGLLYTTAARKLTVIDPETMASKQIIGDTVHLMDIDKEGNIYYASGENLYKLPVPLENAAITPENTTMLQGEESDLNLEVTLANGKTADSAGASIEWVNTNPDTAAIEDGILSAKNAGSTDIHAVVSYNGEEITTNSITITVEVSTASLSQQINELNEAGEIENSLAKQLTNRLRQAEHHYQKGQTKQAIKKLQDFRKHLAKSDAAEEIKTMLENNVDSIEESFSR</sequence>
<dbReference type="RefSeq" id="WP_094886086.1">
    <property type="nucleotide sequence ID" value="NZ_NPMS01000005.1"/>
</dbReference>
<organism evidence="4 5">
    <name type="scientific">Virgibacillus indicus</name>
    <dbReference type="NCBI Taxonomy" id="2024554"/>
    <lineage>
        <taxon>Bacteria</taxon>
        <taxon>Bacillati</taxon>
        <taxon>Bacillota</taxon>
        <taxon>Bacilli</taxon>
        <taxon>Bacillales</taxon>
        <taxon>Bacillaceae</taxon>
        <taxon>Virgibacillus</taxon>
    </lineage>
</organism>
<dbReference type="PANTHER" id="PTHR40274:SF3">
    <property type="entry name" value="VIRGINIAMYCIN B LYASE"/>
    <property type="match status" value="1"/>
</dbReference>
<keyword evidence="5" id="KW-1185">Reference proteome</keyword>
<feature type="signal peptide" evidence="2">
    <location>
        <begin position="1"/>
        <end position="26"/>
    </location>
</feature>
<evidence type="ECO:0000313" key="4">
    <source>
        <dbReference type="EMBL" id="OZU88347.1"/>
    </source>
</evidence>
<feature type="coiled-coil region" evidence="1">
    <location>
        <begin position="959"/>
        <end position="1015"/>
    </location>
</feature>
<protein>
    <recommendedName>
        <fullName evidence="3">FIMAH domain-containing protein</fullName>
    </recommendedName>
</protein>
<dbReference type="InterPro" id="IPR011044">
    <property type="entry name" value="Quino_amine_DH_bsu"/>
</dbReference>
<comment type="caution">
    <text evidence="4">The sequence shown here is derived from an EMBL/GenBank/DDBJ whole genome shotgun (WGS) entry which is preliminary data.</text>
</comment>
<dbReference type="OrthoDB" id="843723at2"/>
<evidence type="ECO:0000313" key="5">
    <source>
        <dbReference type="Proteomes" id="UP000216498"/>
    </source>
</evidence>
<name>A0A265N932_9BACI</name>
<proteinExistence type="predicted"/>
<dbReference type="Proteomes" id="UP000216498">
    <property type="component" value="Unassembled WGS sequence"/>
</dbReference>
<dbReference type="AlphaFoldDB" id="A0A265N932"/>
<feature type="domain" description="FIMAH" evidence="3">
    <location>
        <begin position="939"/>
        <end position="1012"/>
    </location>
</feature>
<evidence type="ECO:0000259" key="3">
    <source>
        <dbReference type="Pfam" id="PF22888"/>
    </source>
</evidence>
<dbReference type="SUPFAM" id="SSF50969">
    <property type="entry name" value="YVTN repeat-like/Quinoprotein amine dehydrogenase"/>
    <property type="match status" value="1"/>
</dbReference>
<dbReference type="SUPFAM" id="SSF50998">
    <property type="entry name" value="Quinoprotein alcohol dehydrogenase-like"/>
    <property type="match status" value="1"/>
</dbReference>
<gene>
    <name evidence="4" type="ORF">CIL03_11905</name>
</gene>
<dbReference type="Gene3D" id="2.130.10.10">
    <property type="entry name" value="YVTN repeat-like/Quinoprotein amine dehydrogenase"/>
    <property type="match status" value="2"/>
</dbReference>
<dbReference type="Gene3D" id="2.60.40.1080">
    <property type="match status" value="1"/>
</dbReference>
<dbReference type="EMBL" id="NPMS01000005">
    <property type="protein sequence ID" value="OZU88347.1"/>
    <property type="molecule type" value="Genomic_DNA"/>
</dbReference>
<reference evidence="4 5" key="1">
    <citation type="submission" date="2017-08" db="EMBL/GenBank/DDBJ databases">
        <title>Virgibacillus indicus sp. nov. and Virgibacillus profoundi sp. nov, two moderately halophilic bacteria isolated from marine sediment by using the Microfluidic Streak Plate.</title>
        <authorList>
            <person name="Xu B."/>
            <person name="Hu B."/>
            <person name="Wang J."/>
            <person name="Zhu Y."/>
            <person name="Huang L."/>
            <person name="Du W."/>
            <person name="Huang Y."/>
        </authorList>
    </citation>
    <scope>NUCLEOTIDE SEQUENCE [LARGE SCALE GENOMIC DNA]</scope>
    <source>
        <strain evidence="4 5">IO3-P2-C2</strain>
    </source>
</reference>
<accession>A0A265N932</accession>